<dbReference type="Proteomes" id="UP000683360">
    <property type="component" value="Unassembled WGS sequence"/>
</dbReference>
<dbReference type="PANTHER" id="PTHR13439">
    <property type="entry name" value="CT120 PROTEIN"/>
    <property type="match status" value="1"/>
</dbReference>
<gene>
    <name evidence="8" type="ORF">MEDL_3591</name>
</gene>
<keyword evidence="2 5" id="KW-0812">Transmembrane</keyword>
<dbReference type="PANTHER" id="PTHR13439:SF0">
    <property type="entry name" value="TOPOISOMERASE I DAMAGE AFFECTED PROTEIN 4"/>
    <property type="match status" value="1"/>
</dbReference>
<keyword evidence="9" id="KW-1185">Reference proteome</keyword>
<feature type="domain" description="TLC" evidence="7">
    <location>
        <begin position="69"/>
        <end position="270"/>
    </location>
</feature>
<proteinExistence type="predicted"/>
<evidence type="ECO:0000313" key="9">
    <source>
        <dbReference type="Proteomes" id="UP000683360"/>
    </source>
</evidence>
<dbReference type="GO" id="GO:0005783">
    <property type="term" value="C:endoplasmic reticulum"/>
    <property type="evidence" value="ECO:0007669"/>
    <property type="project" value="TreeGrafter"/>
</dbReference>
<dbReference type="GO" id="GO:0016020">
    <property type="term" value="C:membrane"/>
    <property type="evidence" value="ECO:0007669"/>
    <property type="project" value="UniProtKB-SubCell"/>
</dbReference>
<evidence type="ECO:0000259" key="7">
    <source>
        <dbReference type="PROSITE" id="PS50922"/>
    </source>
</evidence>
<dbReference type="InterPro" id="IPR006634">
    <property type="entry name" value="TLC-dom"/>
</dbReference>
<evidence type="ECO:0000256" key="1">
    <source>
        <dbReference type="ARBA" id="ARBA00004141"/>
    </source>
</evidence>
<dbReference type="AlphaFoldDB" id="A0A8S3PYL9"/>
<dbReference type="GO" id="GO:0055088">
    <property type="term" value="P:lipid homeostasis"/>
    <property type="evidence" value="ECO:0007669"/>
    <property type="project" value="TreeGrafter"/>
</dbReference>
<comment type="subcellular location">
    <subcellularLocation>
        <location evidence="1">Membrane</location>
        <topology evidence="1">Multi-pass membrane protein</topology>
    </subcellularLocation>
</comment>
<comment type="caution">
    <text evidence="8">The sequence shown here is derived from an EMBL/GenBank/DDBJ whole genome shotgun (WGS) entry which is preliminary data.</text>
</comment>
<evidence type="ECO:0000256" key="5">
    <source>
        <dbReference type="PROSITE-ProRule" id="PRU00205"/>
    </source>
</evidence>
<feature type="transmembrane region" description="Helical" evidence="6">
    <location>
        <begin position="115"/>
        <end position="132"/>
    </location>
</feature>
<feature type="transmembrane region" description="Helical" evidence="6">
    <location>
        <begin position="236"/>
        <end position="259"/>
    </location>
</feature>
<dbReference type="Pfam" id="PF03798">
    <property type="entry name" value="TRAM_LAG1_CLN8"/>
    <property type="match status" value="1"/>
</dbReference>
<evidence type="ECO:0000256" key="6">
    <source>
        <dbReference type="SAM" id="Phobius"/>
    </source>
</evidence>
<dbReference type="InterPro" id="IPR050846">
    <property type="entry name" value="TLCD"/>
</dbReference>
<dbReference type="SMART" id="SM00724">
    <property type="entry name" value="TLC"/>
    <property type="match status" value="1"/>
</dbReference>
<feature type="transmembrane region" description="Helical" evidence="6">
    <location>
        <begin position="203"/>
        <end position="224"/>
    </location>
</feature>
<accession>A0A8S3PYL9</accession>
<keyword evidence="3 6" id="KW-1133">Transmembrane helix</keyword>
<dbReference type="OrthoDB" id="10266980at2759"/>
<dbReference type="PROSITE" id="PS50922">
    <property type="entry name" value="TLC"/>
    <property type="match status" value="1"/>
</dbReference>
<name>A0A8S3PYL9_MYTED</name>
<feature type="transmembrane region" description="Helical" evidence="6">
    <location>
        <begin position="74"/>
        <end position="95"/>
    </location>
</feature>
<keyword evidence="4 5" id="KW-0472">Membrane</keyword>
<evidence type="ECO:0000256" key="3">
    <source>
        <dbReference type="ARBA" id="ARBA00022989"/>
    </source>
</evidence>
<reference evidence="8" key="1">
    <citation type="submission" date="2021-03" db="EMBL/GenBank/DDBJ databases">
        <authorList>
            <person name="Bekaert M."/>
        </authorList>
    </citation>
    <scope>NUCLEOTIDE SEQUENCE</scope>
</reference>
<feature type="transmembrane region" description="Helical" evidence="6">
    <location>
        <begin position="152"/>
        <end position="173"/>
    </location>
</feature>
<dbReference type="EMBL" id="CAJPWZ010000197">
    <property type="protein sequence ID" value="CAG2188185.1"/>
    <property type="molecule type" value="Genomic_DNA"/>
</dbReference>
<evidence type="ECO:0000256" key="4">
    <source>
        <dbReference type="ARBA" id="ARBA00023136"/>
    </source>
</evidence>
<sequence length="285" mass="33691">MKFDLNAQKGQTRVDRARLYSQSEEQAQTQSIFYHWEGSSYVCDILSSDPEIDEFSKRISPNYVHLPEEKKITWHTYVFSMLHAFIMSFLSVYALTTDKQLWTDPIWCNSPISRIICVFVVGYMIFDFYIMLKNYKQLWDWFFVFHHSDTIYAYLAVMSYGVLPFFAIYRLLAEISTPFVDLRWFIDTLGYPKTSLQNMVNGVLMTLSFLIVRILVMPHFWYIVYSVIGTEDFNRIGHIRLVLVLSCFILDTINIFWFLKMCRGVKKVITLKLDANKNEVAHKND</sequence>
<evidence type="ECO:0000256" key="2">
    <source>
        <dbReference type="ARBA" id="ARBA00022692"/>
    </source>
</evidence>
<protein>
    <submittedName>
        <fullName evidence="8">Transmembrane protein 56</fullName>
    </submittedName>
</protein>
<evidence type="ECO:0000313" key="8">
    <source>
        <dbReference type="EMBL" id="CAG2188185.1"/>
    </source>
</evidence>
<organism evidence="8 9">
    <name type="scientific">Mytilus edulis</name>
    <name type="common">Blue mussel</name>
    <dbReference type="NCBI Taxonomy" id="6550"/>
    <lineage>
        <taxon>Eukaryota</taxon>
        <taxon>Metazoa</taxon>
        <taxon>Spiralia</taxon>
        <taxon>Lophotrochozoa</taxon>
        <taxon>Mollusca</taxon>
        <taxon>Bivalvia</taxon>
        <taxon>Autobranchia</taxon>
        <taxon>Pteriomorphia</taxon>
        <taxon>Mytilida</taxon>
        <taxon>Mytiloidea</taxon>
        <taxon>Mytilidae</taxon>
        <taxon>Mytilinae</taxon>
        <taxon>Mytilus</taxon>
    </lineage>
</organism>